<reference evidence="1" key="1">
    <citation type="submission" date="2014-01" db="EMBL/GenBank/DDBJ databases">
        <title>The genome of the white-rot fungus Pycnoporus cinnabarinus: a basidiomycete model with a versatile arsenal for lignocellulosic biomass breakdown.</title>
        <authorList>
            <person name="Levasseur A."/>
            <person name="Lomascolo A."/>
            <person name="Ruiz-Duenas F.J."/>
            <person name="Uzan E."/>
            <person name="Piumi F."/>
            <person name="Kues U."/>
            <person name="Ram A.F.J."/>
            <person name="Murat C."/>
            <person name="Haon M."/>
            <person name="Benoit I."/>
            <person name="Arfi Y."/>
            <person name="Chevret D."/>
            <person name="Drula E."/>
            <person name="Kwon M.J."/>
            <person name="Gouret P."/>
            <person name="Lesage-Meessen L."/>
            <person name="Lombard V."/>
            <person name="Mariette J."/>
            <person name="Noirot C."/>
            <person name="Park J."/>
            <person name="Patyshakuliyeva A."/>
            <person name="Wieneger R.A.B."/>
            <person name="Wosten H.A.B."/>
            <person name="Martin F."/>
            <person name="Coutinho P.M."/>
            <person name="de Vries R."/>
            <person name="Martinez A.T."/>
            <person name="Klopp C."/>
            <person name="Pontarotti P."/>
            <person name="Henrissat B."/>
            <person name="Record E."/>
        </authorList>
    </citation>
    <scope>NUCLEOTIDE SEQUENCE [LARGE SCALE GENOMIC DNA]</scope>
    <source>
        <strain evidence="1">BRFM137</strain>
    </source>
</reference>
<dbReference type="HOGENOM" id="CLU_877560_0_0_1"/>
<proteinExistence type="predicted"/>
<evidence type="ECO:0000313" key="2">
    <source>
        <dbReference type="Proteomes" id="UP000029665"/>
    </source>
</evidence>
<dbReference type="Proteomes" id="UP000029665">
    <property type="component" value="Unassembled WGS sequence"/>
</dbReference>
<sequence length="317" mass="36327">MLARHFPLEIFLNIKNCIALSDIRTHVCFYRTHPDIAALYDREEHPDRLWKRICWYSGIGALGKDDLDDPHCWRDIAIEVIEQDGFCKHPQCGSSLLAYSSRRMAGATKFVKPLTAYSGWRDEDPLWDMNEDVDSDGLFKRSPSLVMHRVMTRIGFRPHSSDMYYGLREDAQLRSHTEAEENYKGSVFLKAHPLLLRSFATNVPTARLRLSDVGPSVRTLKHAKIRRSSGVTVFDVIKAIYLELDKKLDLYDKDSLITHGLGLGGFLPQSWDDDTVYDEVDTLRDVLAVCYFEEMSFDGTVTDGYPYFCILLDSLDV</sequence>
<dbReference type="OrthoDB" id="2741479at2759"/>
<organism evidence="1 2">
    <name type="scientific">Pycnoporus cinnabarinus</name>
    <name type="common">Cinnabar-red polypore</name>
    <name type="synonym">Trametes cinnabarina</name>
    <dbReference type="NCBI Taxonomy" id="5643"/>
    <lineage>
        <taxon>Eukaryota</taxon>
        <taxon>Fungi</taxon>
        <taxon>Dikarya</taxon>
        <taxon>Basidiomycota</taxon>
        <taxon>Agaricomycotina</taxon>
        <taxon>Agaricomycetes</taxon>
        <taxon>Polyporales</taxon>
        <taxon>Polyporaceae</taxon>
        <taxon>Trametes</taxon>
    </lineage>
</organism>
<protein>
    <submittedName>
        <fullName evidence="1">Uncharacterized protein</fullName>
    </submittedName>
</protein>
<comment type="caution">
    <text evidence="1">The sequence shown here is derived from an EMBL/GenBank/DDBJ whole genome shotgun (WGS) entry which is preliminary data.</text>
</comment>
<dbReference type="AlphaFoldDB" id="A0A060S3G3"/>
<keyword evidence="2" id="KW-1185">Reference proteome</keyword>
<dbReference type="OMA" id="EMGGHEF"/>
<dbReference type="EMBL" id="CCBP010000026">
    <property type="protein sequence ID" value="CDO68820.1"/>
    <property type="molecule type" value="Genomic_DNA"/>
</dbReference>
<gene>
    <name evidence="1" type="ORF">BN946_scf184805.g29</name>
</gene>
<accession>A0A060S3G3</accession>
<evidence type="ECO:0000313" key="1">
    <source>
        <dbReference type="EMBL" id="CDO68820.1"/>
    </source>
</evidence>
<name>A0A060S3G3_PYCCI</name>